<gene>
    <name evidence="2" type="ORF">Mucpa_6839</name>
</gene>
<feature type="transmembrane region" description="Helical" evidence="1">
    <location>
        <begin position="36"/>
        <end position="54"/>
    </location>
</feature>
<protein>
    <submittedName>
        <fullName evidence="2">Uncharacterized protein</fullName>
    </submittedName>
</protein>
<accession>H1Y1L4</accession>
<dbReference type="RefSeq" id="WP_008512935.1">
    <property type="nucleotide sequence ID" value="NZ_CM001403.1"/>
</dbReference>
<keyword evidence="1" id="KW-1133">Transmembrane helix</keyword>
<reference evidence="2" key="1">
    <citation type="submission" date="2011-09" db="EMBL/GenBank/DDBJ databases">
        <title>The permanent draft genome of Mucilaginibacter paludis DSM 18603.</title>
        <authorList>
            <consortium name="US DOE Joint Genome Institute (JGI-PGF)"/>
            <person name="Lucas S."/>
            <person name="Han J."/>
            <person name="Lapidus A."/>
            <person name="Bruce D."/>
            <person name="Goodwin L."/>
            <person name="Pitluck S."/>
            <person name="Peters L."/>
            <person name="Kyrpides N."/>
            <person name="Mavromatis K."/>
            <person name="Ivanova N."/>
            <person name="Mikhailova N."/>
            <person name="Held B."/>
            <person name="Detter J.C."/>
            <person name="Tapia R."/>
            <person name="Han C."/>
            <person name="Land M."/>
            <person name="Hauser L."/>
            <person name="Markowitz V."/>
            <person name="Cheng J.-F."/>
            <person name="Hugenholtz P."/>
            <person name="Woyke T."/>
            <person name="Wu D."/>
            <person name="Tindall B."/>
            <person name="Brambilla E."/>
            <person name="Klenk H.-P."/>
            <person name="Eisen J.A."/>
        </authorList>
    </citation>
    <scope>NUCLEOTIDE SEQUENCE [LARGE SCALE GENOMIC DNA]</scope>
    <source>
        <strain evidence="2">DSM 18603</strain>
    </source>
</reference>
<dbReference type="STRING" id="714943.Mucpa_6839"/>
<dbReference type="OrthoDB" id="795965at2"/>
<keyword evidence="1" id="KW-0812">Transmembrane</keyword>
<evidence type="ECO:0000313" key="3">
    <source>
        <dbReference type="Proteomes" id="UP000002774"/>
    </source>
</evidence>
<keyword evidence="1" id="KW-0472">Membrane</keyword>
<dbReference type="Proteomes" id="UP000002774">
    <property type="component" value="Chromosome"/>
</dbReference>
<name>H1Y1L4_9SPHI</name>
<feature type="transmembrane region" description="Helical" evidence="1">
    <location>
        <begin position="12"/>
        <end position="30"/>
    </location>
</feature>
<evidence type="ECO:0000256" key="1">
    <source>
        <dbReference type="SAM" id="Phobius"/>
    </source>
</evidence>
<evidence type="ECO:0000313" key="2">
    <source>
        <dbReference type="EMBL" id="EHQ30888.1"/>
    </source>
</evidence>
<keyword evidence="3" id="KW-1185">Reference proteome</keyword>
<organism evidence="2 3">
    <name type="scientific">Mucilaginibacter paludis DSM 18603</name>
    <dbReference type="NCBI Taxonomy" id="714943"/>
    <lineage>
        <taxon>Bacteria</taxon>
        <taxon>Pseudomonadati</taxon>
        <taxon>Bacteroidota</taxon>
        <taxon>Sphingobacteriia</taxon>
        <taxon>Sphingobacteriales</taxon>
        <taxon>Sphingobacteriaceae</taxon>
        <taxon>Mucilaginibacter</taxon>
    </lineage>
</organism>
<dbReference type="AlphaFoldDB" id="H1Y1L4"/>
<proteinExistence type="predicted"/>
<dbReference type="HOGENOM" id="CLU_1675897_0_0_10"/>
<dbReference type="EMBL" id="CM001403">
    <property type="protein sequence ID" value="EHQ30888.1"/>
    <property type="molecule type" value="Genomic_DNA"/>
</dbReference>
<sequence length="157" mass="18160">MTLISFQHSIKYVYLQLAPYAALTITAAYMATGLNFLWFMAYLGLSALLAWRLIELASVHYFFTHDMLIINRGVIFKTVDCRPLWQLKGIEVRHNHNWLLRILHILHIDYGLQGPPADHIRIVGVDAQTILKVTEALNEGIDTNIEMWRNHFQQESA</sequence>